<dbReference type="Proteomes" id="UP001610446">
    <property type="component" value="Unassembled WGS sequence"/>
</dbReference>
<evidence type="ECO:0000313" key="2">
    <source>
        <dbReference type="Proteomes" id="UP001610446"/>
    </source>
</evidence>
<proteinExistence type="predicted"/>
<protein>
    <recommendedName>
        <fullName evidence="3">Secreted protein</fullName>
    </recommendedName>
</protein>
<name>A0ABR4L1W1_9EURO</name>
<evidence type="ECO:0008006" key="3">
    <source>
        <dbReference type="Google" id="ProtNLM"/>
    </source>
</evidence>
<comment type="caution">
    <text evidence="1">The sequence shown here is derived from an EMBL/GenBank/DDBJ whole genome shotgun (WGS) entry which is preliminary data.</text>
</comment>
<organism evidence="1 2">
    <name type="scientific">Aspergillus pseudoustus</name>
    <dbReference type="NCBI Taxonomy" id="1810923"/>
    <lineage>
        <taxon>Eukaryota</taxon>
        <taxon>Fungi</taxon>
        <taxon>Dikarya</taxon>
        <taxon>Ascomycota</taxon>
        <taxon>Pezizomycotina</taxon>
        <taxon>Eurotiomycetes</taxon>
        <taxon>Eurotiomycetidae</taxon>
        <taxon>Eurotiales</taxon>
        <taxon>Aspergillaceae</taxon>
        <taxon>Aspergillus</taxon>
        <taxon>Aspergillus subgen. Nidulantes</taxon>
    </lineage>
</organism>
<gene>
    <name evidence="1" type="ORF">BJY01DRAFT_201297</name>
</gene>
<evidence type="ECO:0000313" key="1">
    <source>
        <dbReference type="EMBL" id="KAL2858502.1"/>
    </source>
</evidence>
<reference evidence="1 2" key="1">
    <citation type="submission" date="2024-07" db="EMBL/GenBank/DDBJ databases">
        <title>Section-level genome sequencing and comparative genomics of Aspergillus sections Usti and Cavernicolus.</title>
        <authorList>
            <consortium name="Lawrence Berkeley National Laboratory"/>
            <person name="Nybo J.L."/>
            <person name="Vesth T.C."/>
            <person name="Theobald S."/>
            <person name="Frisvad J.C."/>
            <person name="Larsen T.O."/>
            <person name="Kjaerboelling I."/>
            <person name="Rothschild-Mancinelli K."/>
            <person name="Lyhne E.K."/>
            <person name="Kogle M.E."/>
            <person name="Barry K."/>
            <person name="Clum A."/>
            <person name="Na H."/>
            <person name="Ledsgaard L."/>
            <person name="Lin J."/>
            <person name="Lipzen A."/>
            <person name="Kuo A."/>
            <person name="Riley R."/>
            <person name="Mondo S."/>
            <person name="Labutti K."/>
            <person name="Haridas S."/>
            <person name="Pangalinan J."/>
            <person name="Salamov A.A."/>
            <person name="Simmons B.A."/>
            <person name="Magnuson J.K."/>
            <person name="Chen J."/>
            <person name="Drula E."/>
            <person name="Henrissat B."/>
            <person name="Wiebenga A."/>
            <person name="Lubbers R.J."/>
            <person name="Gomes A.C."/>
            <person name="Makela M.R."/>
            <person name="Stajich J."/>
            <person name="Grigoriev I.V."/>
            <person name="Mortensen U.H."/>
            <person name="De Vries R.P."/>
            <person name="Baker S.E."/>
            <person name="Andersen M.R."/>
        </authorList>
    </citation>
    <scope>NUCLEOTIDE SEQUENCE [LARGE SCALE GENOMIC DNA]</scope>
    <source>
        <strain evidence="1 2">CBS 123904</strain>
    </source>
</reference>
<accession>A0ABR4L1W1</accession>
<keyword evidence="2" id="KW-1185">Reference proteome</keyword>
<sequence length="74" mass="8225">MCLLIAVSCTAAETENSTIDPSSSVYLSAFSRGPQTRFGTEFVVVLPCEEQADGTFISPYVLMVRVRRRKQHVK</sequence>
<dbReference type="EMBL" id="JBFXLU010000001">
    <property type="protein sequence ID" value="KAL2858502.1"/>
    <property type="molecule type" value="Genomic_DNA"/>
</dbReference>